<organism evidence="3 4">
    <name type="scientific">Streptomyces qinglanensis</name>
    <dbReference type="NCBI Taxonomy" id="943816"/>
    <lineage>
        <taxon>Bacteria</taxon>
        <taxon>Bacillati</taxon>
        <taxon>Actinomycetota</taxon>
        <taxon>Actinomycetes</taxon>
        <taxon>Kitasatosporales</taxon>
        <taxon>Streptomycetaceae</taxon>
        <taxon>Streptomyces</taxon>
    </lineage>
</organism>
<feature type="region of interest" description="Disordered" evidence="1">
    <location>
        <begin position="336"/>
        <end position="369"/>
    </location>
</feature>
<feature type="domain" description="Protein kinase" evidence="2">
    <location>
        <begin position="15"/>
        <end position="280"/>
    </location>
</feature>
<dbReference type="PANTHER" id="PTHR44329:SF289">
    <property type="entry name" value="SERINE_THREONINE-PROTEIN KINASE VIK"/>
    <property type="match status" value="1"/>
</dbReference>
<protein>
    <recommendedName>
        <fullName evidence="2">Protein kinase domain-containing protein</fullName>
    </recommendedName>
</protein>
<feature type="compositionally biased region" description="Basic and acidic residues" evidence="1">
    <location>
        <begin position="356"/>
        <end position="369"/>
    </location>
</feature>
<dbReference type="GO" id="GO:0004674">
    <property type="term" value="F:protein serine/threonine kinase activity"/>
    <property type="evidence" value="ECO:0007669"/>
    <property type="project" value="TreeGrafter"/>
</dbReference>
<dbReference type="AlphaFoldDB" id="A0A1E7K7M0"/>
<dbReference type="SUPFAM" id="SSF56112">
    <property type="entry name" value="Protein kinase-like (PK-like)"/>
    <property type="match status" value="1"/>
</dbReference>
<comment type="caution">
    <text evidence="3">The sequence shown here is derived from an EMBL/GenBank/DDBJ whole genome shotgun (WGS) entry which is preliminary data.</text>
</comment>
<accession>A0A1E7K7M0</accession>
<dbReference type="PATRIC" id="fig|943816.4.peg.3796"/>
<dbReference type="Proteomes" id="UP000175829">
    <property type="component" value="Unassembled WGS sequence"/>
</dbReference>
<dbReference type="GO" id="GO:0005524">
    <property type="term" value="F:ATP binding"/>
    <property type="evidence" value="ECO:0007669"/>
    <property type="project" value="InterPro"/>
</dbReference>
<evidence type="ECO:0000313" key="4">
    <source>
        <dbReference type="Proteomes" id="UP000175829"/>
    </source>
</evidence>
<evidence type="ECO:0000259" key="2">
    <source>
        <dbReference type="PROSITE" id="PS50011"/>
    </source>
</evidence>
<evidence type="ECO:0000256" key="1">
    <source>
        <dbReference type="SAM" id="MobiDB-lite"/>
    </source>
</evidence>
<dbReference type="InterPro" id="IPR000719">
    <property type="entry name" value="Prot_kinase_dom"/>
</dbReference>
<dbReference type="InterPro" id="IPR051681">
    <property type="entry name" value="Ser/Thr_Kinases-Pseudokinases"/>
</dbReference>
<dbReference type="InterPro" id="IPR011009">
    <property type="entry name" value="Kinase-like_dom_sf"/>
</dbReference>
<sequence length="369" mass="39845">MTVSLTVVSSAGHAWRLTERIGSGSEGVVYGVEDDWPLVAKLVPDPPDPVAYRRRLARLVRQRREPRTVRLLAATPPRAAWPMVLVRTRNAGADGYLMTDMRHAYRPLPQLLFPTPRRHFLPDATWETALAAACSLARLLADLHAEGYVVGDLKPDNLWVDDRGGVGVADVDSWQFRDGADVFPGRMSTPGYTAPERIGVPAGTPPDSASDNFVLAVLVHQLLTEGLHPFAGHPADGAGYRSYDDNVLRGRCRLLDRLSVVLPPSAPPADLLPRRIRELLSAAFGGVRPTAAVWAEALAAEAAPGRLRTCPVDAGHVHTIERPWCPWCDLAGRGADRSGDRAGRGDPPADGPAGTGRERNGAHARRDGT</sequence>
<name>A0A1E7K7M0_9ACTN</name>
<dbReference type="PROSITE" id="PS50011">
    <property type="entry name" value="PROTEIN_KINASE_DOM"/>
    <property type="match status" value="1"/>
</dbReference>
<proteinExistence type="predicted"/>
<reference evidence="3 4" key="1">
    <citation type="journal article" date="2016" name="Front. Microbiol.">
        <title>Comparative Genomics Analysis of Streptomyces Species Reveals Their Adaptation to the Marine Environment and Their Diversity at the Genomic Level.</title>
        <authorList>
            <person name="Tian X."/>
            <person name="Zhang Z."/>
            <person name="Yang T."/>
            <person name="Chen M."/>
            <person name="Li J."/>
            <person name="Chen F."/>
            <person name="Yang J."/>
            <person name="Li W."/>
            <person name="Zhang B."/>
            <person name="Zhang Z."/>
            <person name="Wu J."/>
            <person name="Zhang C."/>
            <person name="Long L."/>
            <person name="Xiao J."/>
        </authorList>
    </citation>
    <scope>NUCLEOTIDE SEQUENCE [LARGE SCALE GENOMIC DNA]</scope>
    <source>
        <strain evidence="3 4">SCSIO M10379</strain>
    </source>
</reference>
<gene>
    <name evidence="3" type="ORF">AN217_21285</name>
</gene>
<dbReference type="Pfam" id="PF00069">
    <property type="entry name" value="Pkinase"/>
    <property type="match status" value="1"/>
</dbReference>
<dbReference type="Gene3D" id="1.10.510.10">
    <property type="entry name" value="Transferase(Phosphotransferase) domain 1"/>
    <property type="match status" value="1"/>
</dbReference>
<dbReference type="PANTHER" id="PTHR44329">
    <property type="entry name" value="SERINE/THREONINE-PROTEIN KINASE TNNI3K-RELATED"/>
    <property type="match status" value="1"/>
</dbReference>
<dbReference type="RefSeq" id="WP_069992604.1">
    <property type="nucleotide sequence ID" value="NZ_LJGV01000022.1"/>
</dbReference>
<dbReference type="SMART" id="SM00220">
    <property type="entry name" value="S_TKc"/>
    <property type="match status" value="1"/>
</dbReference>
<dbReference type="EMBL" id="LJGV01000022">
    <property type="protein sequence ID" value="OEU99911.1"/>
    <property type="molecule type" value="Genomic_DNA"/>
</dbReference>
<evidence type="ECO:0000313" key="3">
    <source>
        <dbReference type="EMBL" id="OEU99911.1"/>
    </source>
</evidence>